<evidence type="ECO:0000313" key="1">
    <source>
        <dbReference type="EMBL" id="TBU79806.1"/>
    </source>
</evidence>
<protein>
    <submittedName>
        <fullName evidence="1">Addiction module toxin RelE</fullName>
    </submittedName>
</protein>
<name>A0A4Q9QMI5_9GAMM</name>
<dbReference type="OrthoDB" id="330810at2"/>
<dbReference type="InterPro" id="IPR009241">
    <property type="entry name" value="HigB-like"/>
</dbReference>
<evidence type="ECO:0000313" key="2">
    <source>
        <dbReference type="Proteomes" id="UP000292302"/>
    </source>
</evidence>
<dbReference type="AlphaFoldDB" id="A0A4Q9QMI5"/>
<dbReference type="RefSeq" id="WP_131180258.1">
    <property type="nucleotide sequence ID" value="NZ_QJUI01000009.1"/>
</dbReference>
<reference evidence="1 2" key="1">
    <citation type="submission" date="2018-06" db="EMBL/GenBank/DDBJ databases">
        <title>Three novel Pseudomonas species isolated from symptomatic oak.</title>
        <authorList>
            <person name="Bueno-Gonzalez V."/>
            <person name="Brady C."/>
        </authorList>
    </citation>
    <scope>NUCLEOTIDE SEQUENCE [LARGE SCALE GENOMIC DNA]</scope>
    <source>
        <strain evidence="1 2">P9A</strain>
    </source>
</reference>
<organism evidence="1 2">
    <name type="scientific">Phytopseudomonas daroniae</name>
    <dbReference type="NCBI Taxonomy" id="2487519"/>
    <lineage>
        <taxon>Bacteria</taxon>
        <taxon>Pseudomonadati</taxon>
        <taxon>Pseudomonadota</taxon>
        <taxon>Gammaproteobacteria</taxon>
        <taxon>Pseudomonadales</taxon>
        <taxon>Pseudomonadaceae</taxon>
        <taxon>Phytopseudomonas</taxon>
    </lineage>
</organism>
<gene>
    <name evidence="1" type="ORF">DNK06_12050</name>
</gene>
<dbReference type="Proteomes" id="UP000292302">
    <property type="component" value="Unassembled WGS sequence"/>
</dbReference>
<keyword evidence="2" id="KW-1185">Reference proteome</keyword>
<comment type="caution">
    <text evidence="1">The sequence shown here is derived from an EMBL/GenBank/DDBJ whole genome shotgun (WGS) entry which is preliminary data.</text>
</comment>
<accession>A0A4Q9QMI5</accession>
<sequence>MTWNVEYTDEFGGWWEGLSADEQESVAVSVRLLEERGPSLGFPHSSGINGSRHGHMRELRTQHDGRPIRTLYAFDPRRSAILLIGGDKTGDNRWYEIQIPAADRLYDEHLKQLRKEGLIDG</sequence>
<proteinExistence type="predicted"/>
<dbReference type="Pfam" id="PF05973">
    <property type="entry name" value="Gp49"/>
    <property type="match status" value="1"/>
</dbReference>
<dbReference type="EMBL" id="QJUI01000009">
    <property type="protein sequence ID" value="TBU79806.1"/>
    <property type="molecule type" value="Genomic_DNA"/>
</dbReference>